<dbReference type="PANTHER" id="PTHR43179">
    <property type="entry name" value="RHAMNOSYLTRANSFERASE WBBL"/>
    <property type="match status" value="1"/>
</dbReference>
<dbReference type="Gene3D" id="3.90.550.10">
    <property type="entry name" value="Spore Coat Polysaccharide Biosynthesis Protein SpsA, Chain A"/>
    <property type="match status" value="1"/>
</dbReference>
<proteinExistence type="predicted"/>
<dbReference type="InterPro" id="IPR029044">
    <property type="entry name" value="Nucleotide-diphossugar_trans"/>
</dbReference>
<dbReference type="PANTHER" id="PTHR43179:SF7">
    <property type="entry name" value="RHAMNOSYLTRANSFERASE WBBL"/>
    <property type="match status" value="1"/>
</dbReference>
<dbReference type="Proteomes" id="UP000321199">
    <property type="component" value="Chromosome"/>
</dbReference>
<feature type="domain" description="Glycosyltransferase 2-like" evidence="1">
    <location>
        <begin position="6"/>
        <end position="139"/>
    </location>
</feature>
<evidence type="ECO:0000259" key="1">
    <source>
        <dbReference type="Pfam" id="PF00535"/>
    </source>
</evidence>
<gene>
    <name evidence="2" type="ORF">FOZ74_05280</name>
</gene>
<dbReference type="GO" id="GO:0016740">
    <property type="term" value="F:transferase activity"/>
    <property type="evidence" value="ECO:0007669"/>
    <property type="project" value="UniProtKB-KW"/>
</dbReference>
<dbReference type="RefSeq" id="WP_146912084.1">
    <property type="nucleotide sequence ID" value="NZ_CP042344.1"/>
</dbReference>
<organism evidence="2 3">
    <name type="scientific">Comamonas flocculans</name>
    <dbReference type="NCBI Taxonomy" id="2597701"/>
    <lineage>
        <taxon>Bacteria</taxon>
        <taxon>Pseudomonadati</taxon>
        <taxon>Pseudomonadota</taxon>
        <taxon>Betaproteobacteria</taxon>
        <taxon>Burkholderiales</taxon>
        <taxon>Comamonadaceae</taxon>
        <taxon>Comamonas</taxon>
    </lineage>
</organism>
<sequence length="322" mass="37056">MGKIAIVIINHKTPKLVTECLVSLVRERDAENRFKIYVGDADSGDDSLSIINCFIKEKNFDFVTCFPIGGNYGFAYGNNFVLINYVLCDKEIEYVYFLNPDTYIRAGAVDALEDALRIYPKIGVVGSRLENPDGTVRASGFRFPTPWREFFCGVRLSFLGRMFPFTEVMVSELENAQKVDWVTGASFMMPRTALQEIGLMDIQYFLYFEEVDLMARMKKAGYEIWHIPESRVVHLQGQATGVRAQDAVKRIPDYWYQSRFKFFNDYHGRVGAIFANVLYLIGDVFYRIHRGLRFKPIMDPPYLWHDMLTHGFALPKAKGTSQ</sequence>
<dbReference type="Pfam" id="PF00535">
    <property type="entry name" value="Glycos_transf_2"/>
    <property type="match status" value="1"/>
</dbReference>
<keyword evidence="3" id="KW-1185">Reference proteome</keyword>
<evidence type="ECO:0000313" key="3">
    <source>
        <dbReference type="Proteomes" id="UP000321199"/>
    </source>
</evidence>
<dbReference type="InterPro" id="IPR001173">
    <property type="entry name" value="Glyco_trans_2-like"/>
</dbReference>
<keyword evidence="2" id="KW-0808">Transferase</keyword>
<reference evidence="2 3" key="1">
    <citation type="submission" date="2019-07" db="EMBL/GenBank/DDBJ databases">
        <title>Complete genome sequence of Comamonas sp. NLF 7-7 isolated from livestock.</title>
        <authorList>
            <person name="Kim D.H."/>
            <person name="Kim J.G."/>
        </authorList>
    </citation>
    <scope>NUCLEOTIDE SEQUENCE [LARGE SCALE GENOMIC DNA]</scope>
    <source>
        <strain evidence="2 3">NLF 7-7</strain>
    </source>
</reference>
<accession>A0A5B8RUJ3</accession>
<dbReference type="AlphaFoldDB" id="A0A5B8RUJ3"/>
<dbReference type="SUPFAM" id="SSF53448">
    <property type="entry name" value="Nucleotide-diphospho-sugar transferases"/>
    <property type="match status" value="1"/>
</dbReference>
<dbReference type="OrthoDB" id="9771846at2"/>
<protein>
    <submittedName>
        <fullName evidence="2">Glycosyltransferase family 2 protein</fullName>
    </submittedName>
</protein>
<dbReference type="EMBL" id="CP042344">
    <property type="protein sequence ID" value="QEA12488.1"/>
    <property type="molecule type" value="Genomic_DNA"/>
</dbReference>
<dbReference type="KEGG" id="cof:FOZ74_05280"/>
<name>A0A5B8RUJ3_9BURK</name>
<evidence type="ECO:0000313" key="2">
    <source>
        <dbReference type="EMBL" id="QEA12488.1"/>
    </source>
</evidence>